<proteinExistence type="inferred from homology"/>
<protein>
    <recommendedName>
        <fullName evidence="2">Antitoxin</fullName>
    </recommendedName>
</protein>
<comment type="function">
    <text evidence="2">Antitoxin component of a type II toxin-antitoxin (TA) system.</text>
</comment>
<keyword evidence="4" id="KW-1185">Reference proteome</keyword>
<sequence>MKTDERVVTTAGDLVRQFSHFSDVALGQPVVVTRNGRPRNVLISIEEYERLKKRDQQAFLAADTPEHFLADIEALAGREGD</sequence>
<name>A0A2N3PUN4_9PROT</name>
<reference evidence="4" key="1">
    <citation type="submission" date="2017-12" db="EMBL/GenBank/DDBJ databases">
        <title>Draft genome sequence of Telmatospirillum siberiense 26-4b1T, an acidotolerant peatland alphaproteobacterium potentially involved in sulfur cycling.</title>
        <authorList>
            <person name="Hausmann B."/>
            <person name="Pjevac P."/>
            <person name="Schreck K."/>
            <person name="Herbold C.W."/>
            <person name="Daims H."/>
            <person name="Wagner M."/>
            <person name="Pester M."/>
            <person name="Loy A."/>
        </authorList>
    </citation>
    <scope>NUCLEOTIDE SEQUENCE [LARGE SCALE GENOMIC DNA]</scope>
    <source>
        <strain evidence="4">26-4b1</strain>
    </source>
</reference>
<evidence type="ECO:0000313" key="3">
    <source>
        <dbReference type="EMBL" id="PKU24119.1"/>
    </source>
</evidence>
<evidence type="ECO:0000256" key="1">
    <source>
        <dbReference type="ARBA" id="ARBA00009981"/>
    </source>
</evidence>
<dbReference type="OrthoDB" id="165038at2"/>
<accession>A0A2N3PUN4</accession>
<comment type="similarity">
    <text evidence="1 2">Belongs to the phD/YefM antitoxin family.</text>
</comment>
<dbReference type="NCBIfam" id="TIGR01552">
    <property type="entry name" value="phd_fam"/>
    <property type="match status" value="1"/>
</dbReference>
<dbReference type="AlphaFoldDB" id="A0A2N3PUN4"/>
<evidence type="ECO:0000256" key="2">
    <source>
        <dbReference type="RuleBase" id="RU362080"/>
    </source>
</evidence>
<organism evidence="3 4">
    <name type="scientific">Telmatospirillum siberiense</name>
    <dbReference type="NCBI Taxonomy" id="382514"/>
    <lineage>
        <taxon>Bacteria</taxon>
        <taxon>Pseudomonadati</taxon>
        <taxon>Pseudomonadota</taxon>
        <taxon>Alphaproteobacteria</taxon>
        <taxon>Rhodospirillales</taxon>
        <taxon>Rhodospirillaceae</taxon>
        <taxon>Telmatospirillum</taxon>
    </lineage>
</organism>
<comment type="caution">
    <text evidence="3">The sequence shown here is derived from an EMBL/GenBank/DDBJ whole genome shotgun (WGS) entry which is preliminary data.</text>
</comment>
<dbReference type="InterPro" id="IPR006442">
    <property type="entry name" value="Antitoxin_Phd/YefM"/>
</dbReference>
<dbReference type="EMBL" id="PIUM01000014">
    <property type="protein sequence ID" value="PKU24119.1"/>
    <property type="molecule type" value="Genomic_DNA"/>
</dbReference>
<gene>
    <name evidence="3" type="ORF">CWS72_13580</name>
</gene>
<dbReference type="Proteomes" id="UP000233293">
    <property type="component" value="Unassembled WGS sequence"/>
</dbReference>
<dbReference type="InterPro" id="IPR036165">
    <property type="entry name" value="YefM-like_sf"/>
</dbReference>
<dbReference type="Gene3D" id="3.40.1620.10">
    <property type="entry name" value="YefM-like domain"/>
    <property type="match status" value="1"/>
</dbReference>
<dbReference type="Pfam" id="PF02604">
    <property type="entry name" value="PhdYeFM_antitox"/>
    <property type="match status" value="1"/>
</dbReference>
<dbReference type="RefSeq" id="WP_101251150.1">
    <property type="nucleotide sequence ID" value="NZ_PIUM01000014.1"/>
</dbReference>
<dbReference type="SUPFAM" id="SSF143120">
    <property type="entry name" value="YefM-like"/>
    <property type="match status" value="1"/>
</dbReference>
<evidence type="ECO:0000313" key="4">
    <source>
        <dbReference type="Proteomes" id="UP000233293"/>
    </source>
</evidence>